<dbReference type="Proteomes" id="UP000031532">
    <property type="component" value="Unassembled WGS sequence"/>
</dbReference>
<dbReference type="OrthoDB" id="426753at2"/>
<comment type="caution">
    <text evidence="1">The sequence shown here is derived from an EMBL/GenBank/DDBJ whole genome shotgun (WGS) entry which is preliminary data.</text>
</comment>
<dbReference type="Pfam" id="PF21826">
    <property type="entry name" value="DUF6887"/>
    <property type="match status" value="1"/>
</dbReference>
<keyword evidence="2" id="KW-1185">Reference proteome</keyword>
<dbReference type="AlphaFoldDB" id="A0A9X5E8T4"/>
<organism evidence="1 2">
    <name type="scientific">Scytonema millei VB511283</name>
    <dbReference type="NCBI Taxonomy" id="1245923"/>
    <lineage>
        <taxon>Bacteria</taxon>
        <taxon>Bacillati</taxon>
        <taxon>Cyanobacteriota</taxon>
        <taxon>Cyanophyceae</taxon>
        <taxon>Nostocales</taxon>
        <taxon>Scytonemataceae</taxon>
        <taxon>Scytonema</taxon>
    </lineage>
</organism>
<name>A0A9X5E8T4_9CYAN</name>
<accession>A0A9X5E8T4</accession>
<reference evidence="1 2" key="1">
    <citation type="journal article" date="2015" name="Genome Announc.">
        <title>Draft Genome Sequence of the Terrestrial Cyanobacterium Scytonema millei VB511283, Isolated from Eastern India.</title>
        <authorList>
            <person name="Sen D."/>
            <person name="Chandrababunaidu M.M."/>
            <person name="Singh D."/>
            <person name="Sanghi N."/>
            <person name="Ghorai A."/>
            <person name="Mishra G.P."/>
            <person name="Madduluri M."/>
            <person name="Adhikary S.P."/>
            <person name="Tripathy S."/>
        </authorList>
    </citation>
    <scope>NUCLEOTIDE SEQUENCE [LARGE SCALE GENOMIC DNA]</scope>
    <source>
        <strain evidence="1 2">VB511283</strain>
    </source>
</reference>
<protein>
    <submittedName>
        <fullName evidence="1">Uncharacterized protein</fullName>
    </submittedName>
</protein>
<evidence type="ECO:0000313" key="1">
    <source>
        <dbReference type="EMBL" id="NHC36903.1"/>
    </source>
</evidence>
<sequence>MNKPDFGSLNRTELKRYVLEHRDDLEAMREFFVNRSDPNGKVYPFTLDEEGQREGFEALRRKVEQLQQEEQN</sequence>
<gene>
    <name evidence="1" type="ORF">QH73_0020070</name>
</gene>
<dbReference type="RefSeq" id="WP_039714071.1">
    <property type="nucleotide sequence ID" value="NZ_JTJC03000006.1"/>
</dbReference>
<dbReference type="InterPro" id="IPR054053">
    <property type="entry name" value="DUF6887"/>
</dbReference>
<proteinExistence type="predicted"/>
<evidence type="ECO:0000313" key="2">
    <source>
        <dbReference type="Proteomes" id="UP000031532"/>
    </source>
</evidence>
<dbReference type="EMBL" id="JTJC03000006">
    <property type="protein sequence ID" value="NHC36903.1"/>
    <property type="molecule type" value="Genomic_DNA"/>
</dbReference>